<evidence type="ECO:0000313" key="6">
    <source>
        <dbReference type="EMBL" id="HHF99081.1"/>
    </source>
</evidence>
<dbReference type="InterPro" id="IPR027417">
    <property type="entry name" value="P-loop_NTPase"/>
</dbReference>
<evidence type="ECO:0000256" key="3">
    <source>
        <dbReference type="ARBA" id="ARBA00022741"/>
    </source>
</evidence>
<keyword evidence="2" id="KW-0813">Transport</keyword>
<dbReference type="PROSITE" id="PS50893">
    <property type="entry name" value="ABC_TRANSPORTER_2"/>
    <property type="match status" value="1"/>
</dbReference>
<evidence type="ECO:0000256" key="1">
    <source>
        <dbReference type="ARBA" id="ARBA00005417"/>
    </source>
</evidence>
<dbReference type="GO" id="GO:0005524">
    <property type="term" value="F:ATP binding"/>
    <property type="evidence" value="ECO:0007669"/>
    <property type="project" value="UniProtKB-KW"/>
</dbReference>
<organism evidence="6">
    <name type="scientific">Aerophobetes bacterium</name>
    <dbReference type="NCBI Taxonomy" id="2030807"/>
    <lineage>
        <taxon>Bacteria</taxon>
        <taxon>Candidatus Aerophobota</taxon>
    </lineage>
</organism>
<keyword evidence="3" id="KW-0547">Nucleotide-binding</keyword>
<sequence length="250" mass="28140">MLLKVEDVEFSYNGTKVLKKVSFEIEKGKVAAILGPNGAGKSTLLKCINRVLKLKKGVVMIEDVSLSLLGELDIAKKMGYVPQNNSGSFMTVFDTILLGRKPHIRWEAREKDFKIVEETLKLLGLEDFALRPTNSLSGGELQKVMLARALVQEPELLLLDEPTNNLDVKNQIEVMKIINRITHEKDITSIVVMHDINLALRYAEKFIVMKDGKIYATGEKDIIKPDLIRKVYKVEALIENVRGFPVIIPL</sequence>
<protein>
    <submittedName>
        <fullName evidence="6">ABC transporter ATP-binding protein</fullName>
    </submittedName>
</protein>
<name>A0A7V5I0X3_UNCAE</name>
<keyword evidence="4 6" id="KW-0067">ATP-binding</keyword>
<dbReference type="Pfam" id="PF00005">
    <property type="entry name" value="ABC_tran"/>
    <property type="match status" value="1"/>
</dbReference>
<dbReference type="PANTHER" id="PTHR42734:SF6">
    <property type="entry name" value="MOLYBDATE IMPORT ATP-BINDING PROTEIN MOLC"/>
    <property type="match status" value="1"/>
</dbReference>
<dbReference type="InterPro" id="IPR050153">
    <property type="entry name" value="Metal_Ion_Import_ABC"/>
</dbReference>
<dbReference type="AlphaFoldDB" id="A0A7V5I0X3"/>
<dbReference type="SUPFAM" id="SSF52540">
    <property type="entry name" value="P-loop containing nucleoside triphosphate hydrolases"/>
    <property type="match status" value="1"/>
</dbReference>
<reference evidence="6" key="1">
    <citation type="journal article" date="2020" name="mSystems">
        <title>Genome- and Community-Level Interaction Insights into Carbon Utilization and Element Cycling Functions of Hydrothermarchaeota in Hydrothermal Sediment.</title>
        <authorList>
            <person name="Zhou Z."/>
            <person name="Liu Y."/>
            <person name="Xu W."/>
            <person name="Pan J."/>
            <person name="Luo Z.H."/>
            <person name="Li M."/>
        </authorList>
    </citation>
    <scope>NUCLEOTIDE SEQUENCE [LARGE SCALE GENOMIC DNA]</scope>
    <source>
        <strain evidence="6">HyVt-92</strain>
    </source>
</reference>
<dbReference type="Proteomes" id="UP000886070">
    <property type="component" value="Unassembled WGS sequence"/>
</dbReference>
<dbReference type="FunFam" id="3.40.50.300:FF:000134">
    <property type="entry name" value="Iron-enterobactin ABC transporter ATP-binding protein"/>
    <property type="match status" value="1"/>
</dbReference>
<dbReference type="SMART" id="SM00382">
    <property type="entry name" value="AAA"/>
    <property type="match status" value="1"/>
</dbReference>
<dbReference type="InterPro" id="IPR003593">
    <property type="entry name" value="AAA+_ATPase"/>
</dbReference>
<evidence type="ECO:0000259" key="5">
    <source>
        <dbReference type="PROSITE" id="PS50893"/>
    </source>
</evidence>
<feature type="domain" description="ABC transporter" evidence="5">
    <location>
        <begin position="3"/>
        <end position="236"/>
    </location>
</feature>
<dbReference type="InterPro" id="IPR003439">
    <property type="entry name" value="ABC_transporter-like_ATP-bd"/>
</dbReference>
<dbReference type="Gene3D" id="3.40.50.300">
    <property type="entry name" value="P-loop containing nucleotide triphosphate hydrolases"/>
    <property type="match status" value="1"/>
</dbReference>
<accession>A0A7V5I0X3</accession>
<dbReference type="InterPro" id="IPR017871">
    <property type="entry name" value="ABC_transporter-like_CS"/>
</dbReference>
<dbReference type="GO" id="GO:0016887">
    <property type="term" value="F:ATP hydrolysis activity"/>
    <property type="evidence" value="ECO:0007669"/>
    <property type="project" value="InterPro"/>
</dbReference>
<gene>
    <name evidence="6" type="ORF">ENL39_06335</name>
</gene>
<proteinExistence type="inferred from homology"/>
<dbReference type="PANTHER" id="PTHR42734">
    <property type="entry name" value="METAL TRANSPORT SYSTEM ATP-BINDING PROTEIN TM_0124-RELATED"/>
    <property type="match status" value="1"/>
</dbReference>
<dbReference type="PROSITE" id="PS00211">
    <property type="entry name" value="ABC_TRANSPORTER_1"/>
    <property type="match status" value="1"/>
</dbReference>
<dbReference type="CDD" id="cd03214">
    <property type="entry name" value="ABC_Iron-Siderophores_B12_Hemin"/>
    <property type="match status" value="1"/>
</dbReference>
<evidence type="ECO:0000256" key="4">
    <source>
        <dbReference type="ARBA" id="ARBA00022840"/>
    </source>
</evidence>
<comment type="similarity">
    <text evidence="1">Belongs to the ABC transporter superfamily.</text>
</comment>
<evidence type="ECO:0000256" key="2">
    <source>
        <dbReference type="ARBA" id="ARBA00022448"/>
    </source>
</evidence>
<dbReference type="EMBL" id="DRTT01000173">
    <property type="protein sequence ID" value="HHF99081.1"/>
    <property type="molecule type" value="Genomic_DNA"/>
</dbReference>
<comment type="caution">
    <text evidence="6">The sequence shown here is derived from an EMBL/GenBank/DDBJ whole genome shotgun (WGS) entry which is preliminary data.</text>
</comment>